<evidence type="ECO:0000256" key="1">
    <source>
        <dbReference type="SAM" id="Phobius"/>
    </source>
</evidence>
<keyword evidence="3" id="KW-1185">Reference proteome</keyword>
<dbReference type="Proteomes" id="UP000237000">
    <property type="component" value="Unassembled WGS sequence"/>
</dbReference>
<keyword evidence="1" id="KW-0472">Membrane</keyword>
<comment type="caution">
    <text evidence="2">The sequence shown here is derived from an EMBL/GenBank/DDBJ whole genome shotgun (WGS) entry which is preliminary data.</text>
</comment>
<evidence type="ECO:0000313" key="3">
    <source>
        <dbReference type="Proteomes" id="UP000237000"/>
    </source>
</evidence>
<dbReference type="InParanoid" id="A0A2P5CX95"/>
<keyword evidence="1" id="KW-0812">Transmembrane</keyword>
<dbReference type="EMBL" id="JXTC01000318">
    <property type="protein sequence ID" value="PON65664.1"/>
    <property type="molecule type" value="Genomic_DNA"/>
</dbReference>
<dbReference type="AlphaFoldDB" id="A0A2P5CX95"/>
<gene>
    <name evidence="2" type="ORF">TorRG33x02_270350</name>
</gene>
<evidence type="ECO:0000313" key="2">
    <source>
        <dbReference type="EMBL" id="PON65664.1"/>
    </source>
</evidence>
<reference evidence="3" key="1">
    <citation type="submission" date="2016-06" db="EMBL/GenBank/DDBJ databases">
        <title>Parallel loss of symbiosis genes in relatives of nitrogen-fixing non-legume Parasponia.</title>
        <authorList>
            <person name="Van Velzen R."/>
            <person name="Holmer R."/>
            <person name="Bu F."/>
            <person name="Rutten L."/>
            <person name="Van Zeijl A."/>
            <person name="Liu W."/>
            <person name="Santuari L."/>
            <person name="Cao Q."/>
            <person name="Sharma T."/>
            <person name="Shen D."/>
            <person name="Roswanjaya Y."/>
            <person name="Wardhani T."/>
            <person name="Kalhor M.S."/>
            <person name="Jansen J."/>
            <person name="Van den Hoogen J."/>
            <person name="Gungor B."/>
            <person name="Hartog M."/>
            <person name="Hontelez J."/>
            <person name="Verver J."/>
            <person name="Yang W.-C."/>
            <person name="Schijlen E."/>
            <person name="Repin R."/>
            <person name="Schilthuizen M."/>
            <person name="Schranz E."/>
            <person name="Heidstra R."/>
            <person name="Miyata K."/>
            <person name="Fedorova E."/>
            <person name="Kohlen W."/>
            <person name="Bisseling T."/>
            <person name="Smit S."/>
            <person name="Geurts R."/>
        </authorList>
    </citation>
    <scope>NUCLEOTIDE SEQUENCE [LARGE SCALE GENOMIC DNA]</scope>
    <source>
        <strain evidence="3">cv. RG33-2</strain>
    </source>
</reference>
<organism evidence="2 3">
    <name type="scientific">Trema orientale</name>
    <name type="common">Charcoal tree</name>
    <name type="synonym">Celtis orientalis</name>
    <dbReference type="NCBI Taxonomy" id="63057"/>
    <lineage>
        <taxon>Eukaryota</taxon>
        <taxon>Viridiplantae</taxon>
        <taxon>Streptophyta</taxon>
        <taxon>Embryophyta</taxon>
        <taxon>Tracheophyta</taxon>
        <taxon>Spermatophyta</taxon>
        <taxon>Magnoliopsida</taxon>
        <taxon>eudicotyledons</taxon>
        <taxon>Gunneridae</taxon>
        <taxon>Pentapetalae</taxon>
        <taxon>rosids</taxon>
        <taxon>fabids</taxon>
        <taxon>Rosales</taxon>
        <taxon>Cannabaceae</taxon>
        <taxon>Trema</taxon>
    </lineage>
</organism>
<accession>A0A2P5CX95</accession>
<protein>
    <recommendedName>
        <fullName evidence="4">Transmembrane protein</fullName>
    </recommendedName>
</protein>
<evidence type="ECO:0008006" key="4">
    <source>
        <dbReference type="Google" id="ProtNLM"/>
    </source>
</evidence>
<keyword evidence="1" id="KW-1133">Transmembrane helix</keyword>
<name>A0A2P5CX95_TREOI</name>
<sequence length="115" mass="13527">MDNLHLGYWLLQIQHLSIELQTPLIYSNLSSNTLIQTNESFKKLTSSYLCIPIKKRIHYLYIIKKQFESVAVVGLIGASAFGNQRRQGIHGFFEWRWFRSIFICVCVCIYIYICM</sequence>
<feature type="transmembrane region" description="Helical" evidence="1">
    <location>
        <begin position="95"/>
        <end position="113"/>
    </location>
</feature>
<proteinExistence type="predicted"/>